<feature type="compositionally biased region" description="Basic and acidic residues" evidence="1">
    <location>
        <begin position="119"/>
        <end position="130"/>
    </location>
</feature>
<sequence length="194" mass="22162">MFAIIPHNYAFLEKPDTRAKARASLETSRRLDVLSSALFPASNNSPNRGRPLLEPRPLDNSRRHNFLCRPWCTLIVSELSSLLMICGRNRADRAIGERAGGVRSTFTDRHVPASVADGAQHDRQPQDRRVSGTPNVSGRPRSLRYERLLDEQKIIRNLLKEGPENYDWRVRPRGSVDPRVEDRPVVVDVNMYLR</sequence>
<name>A0A1I7YQ64_9BILA</name>
<evidence type="ECO:0000256" key="1">
    <source>
        <dbReference type="SAM" id="MobiDB-lite"/>
    </source>
</evidence>
<feature type="region of interest" description="Disordered" evidence="1">
    <location>
        <begin position="115"/>
        <end position="141"/>
    </location>
</feature>
<dbReference type="WBParaSite" id="L893_g18590.t1">
    <property type="protein sequence ID" value="L893_g18590.t1"/>
    <property type="gene ID" value="L893_g18590"/>
</dbReference>
<dbReference type="AlphaFoldDB" id="A0A1I7YQ64"/>
<accession>A0A1I7YQ64</accession>
<organism evidence="2 3">
    <name type="scientific">Steinernema glaseri</name>
    <dbReference type="NCBI Taxonomy" id="37863"/>
    <lineage>
        <taxon>Eukaryota</taxon>
        <taxon>Metazoa</taxon>
        <taxon>Ecdysozoa</taxon>
        <taxon>Nematoda</taxon>
        <taxon>Chromadorea</taxon>
        <taxon>Rhabditida</taxon>
        <taxon>Tylenchina</taxon>
        <taxon>Panagrolaimomorpha</taxon>
        <taxon>Strongyloidoidea</taxon>
        <taxon>Steinernematidae</taxon>
        <taxon>Steinernema</taxon>
    </lineage>
</organism>
<reference evidence="3" key="1">
    <citation type="submission" date="2016-11" db="UniProtKB">
        <authorList>
            <consortium name="WormBaseParasite"/>
        </authorList>
    </citation>
    <scope>IDENTIFICATION</scope>
</reference>
<proteinExistence type="predicted"/>
<protein>
    <submittedName>
        <fullName evidence="3">Uncharacterized protein</fullName>
    </submittedName>
</protein>
<evidence type="ECO:0000313" key="3">
    <source>
        <dbReference type="WBParaSite" id="L893_g18590.t1"/>
    </source>
</evidence>
<keyword evidence="2" id="KW-1185">Reference proteome</keyword>
<dbReference type="Proteomes" id="UP000095287">
    <property type="component" value="Unplaced"/>
</dbReference>
<evidence type="ECO:0000313" key="2">
    <source>
        <dbReference type="Proteomes" id="UP000095287"/>
    </source>
</evidence>